<dbReference type="EMBL" id="ASVY01000002">
    <property type="protein sequence ID" value="EOT62111.1"/>
    <property type="molecule type" value="Genomic_DNA"/>
</dbReference>
<reference evidence="3 5" key="2">
    <citation type="submission" date="2013-03" db="EMBL/GenBank/DDBJ databases">
        <title>The Genome Sequence of Enterococcus haemoperoxidus BAA-382 (PacBio/Illumina hybrid assembly).</title>
        <authorList>
            <consortium name="The Broad Institute Genomics Platform"/>
            <consortium name="The Broad Institute Genome Sequencing Center for Infectious Disease"/>
            <person name="Earl A."/>
            <person name="Russ C."/>
            <person name="Gilmore M."/>
            <person name="Surin D."/>
            <person name="Walker B."/>
            <person name="Young S."/>
            <person name="Zeng Q."/>
            <person name="Gargeya S."/>
            <person name="Fitzgerald M."/>
            <person name="Haas B."/>
            <person name="Abouelleil A."/>
            <person name="Allen A.W."/>
            <person name="Alvarado L."/>
            <person name="Arachchi H.M."/>
            <person name="Berlin A.M."/>
            <person name="Chapman S.B."/>
            <person name="Gainer-Dewar J."/>
            <person name="Goldberg J."/>
            <person name="Griggs A."/>
            <person name="Gujja S."/>
            <person name="Hansen M."/>
            <person name="Howarth C."/>
            <person name="Imamovic A."/>
            <person name="Ireland A."/>
            <person name="Larimer J."/>
            <person name="McCowan C."/>
            <person name="Murphy C."/>
            <person name="Pearson M."/>
            <person name="Poon T.W."/>
            <person name="Priest M."/>
            <person name="Roberts A."/>
            <person name="Saif S."/>
            <person name="Shea T."/>
            <person name="Sisk P."/>
            <person name="Sykes S."/>
            <person name="Wortman J."/>
            <person name="Nusbaum C."/>
            <person name="Birren B."/>
        </authorList>
    </citation>
    <scope>NUCLEOTIDE SEQUENCE [LARGE SCALE GENOMIC DNA]</scope>
    <source>
        <strain evidence="3 5">ATCC BAA-382</strain>
    </source>
</reference>
<evidence type="ECO:0000313" key="2">
    <source>
        <dbReference type="EMBL" id="EOH98706.1"/>
    </source>
</evidence>
<evidence type="ECO:0008006" key="6">
    <source>
        <dbReference type="Google" id="ProtNLM"/>
    </source>
</evidence>
<evidence type="ECO:0000313" key="5">
    <source>
        <dbReference type="Proteomes" id="UP000014197"/>
    </source>
</evidence>
<name>R2T0X2_9ENTE</name>
<keyword evidence="5" id="KW-1185">Reference proteome</keyword>
<sequence length="247" mass="27219">MIRGNKREHLNLINKIKVGESMDYFVNVIQKKNTKKQKCLVAASSIAFLLFFSASIAYALQVSEDQKDNILTVPTTQVVLDEQGFVSDPNGSTENMLASKKAKVTNTGETAVFVRALVIPTFQKTETANQERSDLLKESSILPVVIDKSAGINTVAINSQGTKWYLGSDGYYYYLAVLNKGESTDNLINGVTKPNNMTDFKGYQLNMDVKIEAIGAYSKRDGQKAFVDAWNGPKDLTVKSRLDGLAN</sequence>
<evidence type="ECO:0000313" key="3">
    <source>
        <dbReference type="EMBL" id="EOT62111.1"/>
    </source>
</evidence>
<dbReference type="Proteomes" id="UP000013858">
    <property type="component" value="Unassembled WGS sequence"/>
</dbReference>
<dbReference type="STRING" id="155618.RV06_GL001390"/>
<evidence type="ECO:0000256" key="1">
    <source>
        <dbReference type="SAM" id="Phobius"/>
    </source>
</evidence>
<keyword evidence="1" id="KW-1133">Transmembrane helix</keyword>
<proteinExistence type="predicted"/>
<reference evidence="2 4" key="1">
    <citation type="submission" date="2013-02" db="EMBL/GenBank/DDBJ databases">
        <title>The Genome Sequence of Enterococcus haemoperoxidus BAA-382.</title>
        <authorList>
            <consortium name="The Broad Institute Genome Sequencing Platform"/>
            <consortium name="The Broad Institute Genome Sequencing Center for Infectious Disease"/>
            <person name="Earl A.M."/>
            <person name="Gilmore M.S."/>
            <person name="Lebreton F."/>
            <person name="Walker B."/>
            <person name="Young S.K."/>
            <person name="Zeng Q."/>
            <person name="Gargeya S."/>
            <person name="Fitzgerald M."/>
            <person name="Haas B."/>
            <person name="Abouelleil A."/>
            <person name="Alvarado L."/>
            <person name="Arachchi H.M."/>
            <person name="Berlin A.M."/>
            <person name="Chapman S.B."/>
            <person name="Dewar J."/>
            <person name="Goldberg J."/>
            <person name="Griggs A."/>
            <person name="Gujja S."/>
            <person name="Hansen M."/>
            <person name="Howarth C."/>
            <person name="Imamovic A."/>
            <person name="Larimer J."/>
            <person name="McCowan C."/>
            <person name="Murphy C."/>
            <person name="Neiman D."/>
            <person name="Pearson M."/>
            <person name="Priest M."/>
            <person name="Roberts A."/>
            <person name="Saif S."/>
            <person name="Shea T."/>
            <person name="Sisk P."/>
            <person name="Sykes S."/>
            <person name="Wortman J."/>
            <person name="Nusbaum C."/>
            <person name="Birren B."/>
        </authorList>
    </citation>
    <scope>NUCLEOTIDE SEQUENCE [LARGE SCALE GENOMIC DNA]</scope>
    <source>
        <strain evidence="2 4">ATCC BAA-382</strain>
    </source>
</reference>
<keyword evidence="1" id="KW-0812">Transmembrane</keyword>
<evidence type="ECO:0000313" key="4">
    <source>
        <dbReference type="Proteomes" id="UP000013858"/>
    </source>
</evidence>
<organism evidence="2 4">
    <name type="scientific">Enterococcus haemoperoxidus ATCC BAA-382</name>
    <dbReference type="NCBI Taxonomy" id="1158608"/>
    <lineage>
        <taxon>Bacteria</taxon>
        <taxon>Bacillati</taxon>
        <taxon>Bacillota</taxon>
        <taxon>Bacilli</taxon>
        <taxon>Lactobacillales</taxon>
        <taxon>Enterococcaceae</taxon>
        <taxon>Enterococcus</taxon>
    </lineage>
</organism>
<dbReference type="EMBL" id="AJAR01000012">
    <property type="protein sequence ID" value="EOH98706.1"/>
    <property type="molecule type" value="Genomic_DNA"/>
</dbReference>
<dbReference type="AlphaFoldDB" id="R2T0X2"/>
<keyword evidence="1" id="KW-0472">Membrane</keyword>
<protein>
    <recommendedName>
        <fullName evidence="6">Alternate signal-mediated exported protein</fullName>
    </recommendedName>
</protein>
<comment type="caution">
    <text evidence="2">The sequence shown here is derived from an EMBL/GenBank/DDBJ whole genome shotgun (WGS) entry which is preliminary data.</text>
</comment>
<accession>R2T0X2</accession>
<feature type="transmembrane region" description="Helical" evidence="1">
    <location>
        <begin position="39"/>
        <end position="60"/>
    </location>
</feature>
<dbReference type="Proteomes" id="UP000014197">
    <property type="component" value="Unassembled WGS sequence"/>
</dbReference>
<dbReference type="PATRIC" id="fig|1158608.3.peg.1276"/>
<gene>
    <name evidence="3" type="ORF">I583_01111</name>
    <name evidence="2" type="ORF">UAW_01302</name>
</gene>